<gene>
    <name evidence="4" type="ORF">ACFOGJ_02375</name>
</gene>
<evidence type="ECO:0000259" key="3">
    <source>
        <dbReference type="PROSITE" id="PS50110"/>
    </source>
</evidence>
<accession>A0ABV7KUS7</accession>
<feature type="modified residue" description="4-aspartylphosphate" evidence="2">
    <location>
        <position position="54"/>
    </location>
</feature>
<evidence type="ECO:0000313" key="4">
    <source>
        <dbReference type="EMBL" id="MFC3226054.1"/>
    </source>
</evidence>
<dbReference type="SUPFAM" id="SSF52172">
    <property type="entry name" value="CheY-like"/>
    <property type="match status" value="1"/>
</dbReference>
<evidence type="ECO:0000256" key="1">
    <source>
        <dbReference type="ARBA" id="ARBA00022553"/>
    </source>
</evidence>
<keyword evidence="1 2" id="KW-0597">Phosphoprotein</keyword>
<feature type="domain" description="Response regulatory" evidence="3">
    <location>
        <begin position="4"/>
        <end position="121"/>
    </location>
</feature>
<evidence type="ECO:0000313" key="5">
    <source>
        <dbReference type="Proteomes" id="UP001595528"/>
    </source>
</evidence>
<dbReference type="PANTHER" id="PTHR44591:SF3">
    <property type="entry name" value="RESPONSE REGULATORY DOMAIN-CONTAINING PROTEIN"/>
    <property type="match status" value="1"/>
</dbReference>
<dbReference type="PROSITE" id="PS50110">
    <property type="entry name" value="RESPONSE_REGULATORY"/>
    <property type="match status" value="1"/>
</dbReference>
<dbReference type="InterPro" id="IPR011006">
    <property type="entry name" value="CheY-like_superfamily"/>
</dbReference>
<dbReference type="SMART" id="SM00448">
    <property type="entry name" value="REC"/>
    <property type="match status" value="1"/>
</dbReference>
<dbReference type="RefSeq" id="WP_379897815.1">
    <property type="nucleotide sequence ID" value="NZ_JBHRTR010000006.1"/>
</dbReference>
<dbReference type="Pfam" id="PF00072">
    <property type="entry name" value="Response_reg"/>
    <property type="match status" value="1"/>
</dbReference>
<protein>
    <submittedName>
        <fullName evidence="4">Two-component system response regulator</fullName>
    </submittedName>
</protein>
<dbReference type="Gene3D" id="3.40.50.2300">
    <property type="match status" value="1"/>
</dbReference>
<dbReference type="InterPro" id="IPR050595">
    <property type="entry name" value="Bact_response_regulator"/>
</dbReference>
<sequence>MPVRVVIIDDVYLNARLIEQALRGLDGIVTEIFQGPHQALERLASGPVDLIILDYRLPGMSGTDVLNRLRAMPHLSAVPVLGITGVTDPSAMDAMQRAGANDLLRKPINPEVLRDRCARLISRHQLRGTGGG</sequence>
<dbReference type="PANTHER" id="PTHR44591">
    <property type="entry name" value="STRESS RESPONSE REGULATOR PROTEIN 1"/>
    <property type="match status" value="1"/>
</dbReference>
<dbReference type="EMBL" id="JBHRTR010000006">
    <property type="protein sequence ID" value="MFC3226054.1"/>
    <property type="molecule type" value="Genomic_DNA"/>
</dbReference>
<reference evidence="5" key="1">
    <citation type="journal article" date="2019" name="Int. J. Syst. Evol. Microbiol.">
        <title>The Global Catalogue of Microorganisms (GCM) 10K type strain sequencing project: providing services to taxonomists for standard genome sequencing and annotation.</title>
        <authorList>
            <consortium name="The Broad Institute Genomics Platform"/>
            <consortium name="The Broad Institute Genome Sequencing Center for Infectious Disease"/>
            <person name="Wu L."/>
            <person name="Ma J."/>
        </authorList>
    </citation>
    <scope>NUCLEOTIDE SEQUENCE [LARGE SCALE GENOMIC DNA]</scope>
    <source>
        <strain evidence="5">KCTC 42964</strain>
    </source>
</reference>
<proteinExistence type="predicted"/>
<name>A0ABV7KUS7_9PROT</name>
<keyword evidence="5" id="KW-1185">Reference proteome</keyword>
<dbReference type="Proteomes" id="UP001595528">
    <property type="component" value="Unassembled WGS sequence"/>
</dbReference>
<evidence type="ECO:0000256" key="2">
    <source>
        <dbReference type="PROSITE-ProRule" id="PRU00169"/>
    </source>
</evidence>
<comment type="caution">
    <text evidence="4">The sequence shown here is derived from an EMBL/GenBank/DDBJ whole genome shotgun (WGS) entry which is preliminary data.</text>
</comment>
<organism evidence="4 5">
    <name type="scientific">Marinibaculum pumilum</name>
    <dbReference type="NCBI Taxonomy" id="1766165"/>
    <lineage>
        <taxon>Bacteria</taxon>
        <taxon>Pseudomonadati</taxon>
        <taxon>Pseudomonadota</taxon>
        <taxon>Alphaproteobacteria</taxon>
        <taxon>Rhodospirillales</taxon>
        <taxon>Rhodospirillaceae</taxon>
        <taxon>Marinibaculum</taxon>
    </lineage>
</organism>
<dbReference type="InterPro" id="IPR001789">
    <property type="entry name" value="Sig_transdc_resp-reg_receiver"/>
</dbReference>